<dbReference type="GO" id="GO:0032259">
    <property type="term" value="P:methylation"/>
    <property type="evidence" value="ECO:0007669"/>
    <property type="project" value="UniProtKB-KW"/>
</dbReference>
<keyword evidence="3 9" id="KW-0819">tRNA processing</keyword>
<evidence type="ECO:0000256" key="8">
    <source>
        <dbReference type="ARBA" id="ARBA00051542"/>
    </source>
</evidence>
<comment type="caution">
    <text evidence="9">Lacks conserved residue(s) required for the propagation of feature annotation.</text>
</comment>
<dbReference type="GO" id="GO:0103016">
    <property type="term" value="F:tRNA-uridine 2-sulfurtransferase activity"/>
    <property type="evidence" value="ECO:0007669"/>
    <property type="project" value="UniProtKB-EC"/>
</dbReference>
<dbReference type="HAMAP" id="MF_00144">
    <property type="entry name" value="tRNA_thiouridyl_MnmA"/>
    <property type="match status" value="1"/>
</dbReference>
<evidence type="ECO:0000256" key="5">
    <source>
        <dbReference type="ARBA" id="ARBA00022840"/>
    </source>
</evidence>
<keyword evidence="4 9" id="KW-0547">Nucleotide-binding</keyword>
<dbReference type="SUPFAM" id="SSF52402">
    <property type="entry name" value="Adenine nucleotide alpha hydrolases-like"/>
    <property type="match status" value="1"/>
</dbReference>
<dbReference type="Gene3D" id="2.30.30.280">
    <property type="entry name" value="Adenine nucleotide alpha hydrolases-like domains"/>
    <property type="match status" value="1"/>
</dbReference>
<feature type="binding site" evidence="9">
    <location>
        <position position="120"/>
    </location>
    <ligand>
        <name>ATP</name>
        <dbReference type="ChEBI" id="CHEBI:30616"/>
    </ligand>
</feature>
<evidence type="ECO:0000313" key="12">
    <source>
        <dbReference type="EMBL" id="TDT16931.1"/>
    </source>
</evidence>
<feature type="region of interest" description="Interaction with tRNA" evidence="9">
    <location>
        <begin position="143"/>
        <end position="145"/>
    </location>
</feature>
<dbReference type="Pfam" id="PF20258">
    <property type="entry name" value="tRNA_Me_trans_C"/>
    <property type="match status" value="1"/>
</dbReference>
<feature type="active site" description="Nucleophile" evidence="9">
    <location>
        <position position="96"/>
    </location>
</feature>
<dbReference type="InterPro" id="IPR046884">
    <property type="entry name" value="MnmA-like_central"/>
</dbReference>
<evidence type="ECO:0000256" key="3">
    <source>
        <dbReference type="ARBA" id="ARBA00022694"/>
    </source>
</evidence>
<feature type="site" description="Interaction with tRNA" evidence="9">
    <location>
        <position position="336"/>
    </location>
</feature>
<keyword evidence="7 9" id="KW-1015">Disulfide bond</keyword>
<dbReference type="EC" id="2.8.1.13" evidence="9"/>
<gene>
    <name evidence="9" type="primary">mnmA</name>
    <name evidence="12" type="ORF">BDK89_2532</name>
</gene>
<evidence type="ECO:0000259" key="11">
    <source>
        <dbReference type="Pfam" id="PF20259"/>
    </source>
</evidence>
<dbReference type="Pfam" id="PF20259">
    <property type="entry name" value="tRNA_Me_trans_M"/>
    <property type="match status" value="1"/>
</dbReference>
<accession>A0A4R7I0H6</accession>
<evidence type="ECO:0000259" key="10">
    <source>
        <dbReference type="Pfam" id="PF20258"/>
    </source>
</evidence>
<feature type="binding site" evidence="9">
    <location>
        <begin position="6"/>
        <end position="13"/>
    </location>
    <ligand>
        <name>ATP</name>
        <dbReference type="ChEBI" id="CHEBI:30616"/>
    </ligand>
</feature>
<dbReference type="InterPro" id="IPR004506">
    <property type="entry name" value="MnmA-like"/>
</dbReference>
<evidence type="ECO:0000256" key="7">
    <source>
        <dbReference type="ARBA" id="ARBA00023157"/>
    </source>
</evidence>
<dbReference type="Gene3D" id="3.40.50.620">
    <property type="entry name" value="HUPs"/>
    <property type="match status" value="1"/>
</dbReference>
<keyword evidence="6 9" id="KW-0694">RNA-binding</keyword>
<comment type="similarity">
    <text evidence="9">Belongs to the MnmA/TRMU family.</text>
</comment>
<comment type="function">
    <text evidence="9">Catalyzes the 2-thiolation of uridine at the wobble position (U34) of tRNA, leading to the formation of s(2)U34.</text>
</comment>
<protein>
    <recommendedName>
        <fullName evidence="9">tRNA-specific 2-thiouridylase MnmA</fullName>
        <ecNumber evidence="9">2.8.1.13</ecNumber>
    </recommendedName>
</protein>
<proteinExistence type="inferred from homology"/>
<organism evidence="12 13">
    <name type="scientific">Ilumatobacter fluminis</name>
    <dbReference type="NCBI Taxonomy" id="467091"/>
    <lineage>
        <taxon>Bacteria</taxon>
        <taxon>Bacillati</taxon>
        <taxon>Actinomycetota</taxon>
        <taxon>Acidimicrobiia</taxon>
        <taxon>Acidimicrobiales</taxon>
        <taxon>Ilumatobacteraceae</taxon>
        <taxon>Ilumatobacter</taxon>
    </lineage>
</organism>
<feature type="disulfide bond" description="Alternate" evidence="9">
    <location>
        <begin position="96"/>
        <end position="193"/>
    </location>
</feature>
<dbReference type="RefSeq" id="WP_133869258.1">
    <property type="nucleotide sequence ID" value="NZ_SOAU01000001.1"/>
</dbReference>
<feature type="domain" description="tRNA-specific 2-thiouridylase MnmA-like central" evidence="11">
    <location>
        <begin position="203"/>
        <end position="266"/>
    </location>
</feature>
<comment type="subcellular location">
    <subcellularLocation>
        <location evidence="9">Cytoplasm</location>
    </subcellularLocation>
</comment>
<keyword evidence="9" id="KW-0963">Cytoplasm</keyword>
<dbReference type="GO" id="GO:0000049">
    <property type="term" value="F:tRNA binding"/>
    <property type="evidence" value="ECO:0007669"/>
    <property type="project" value="UniProtKB-KW"/>
</dbReference>
<sequence length="355" mass="38173">MKVLLAMSGGVDSSVAGALLLDAGHDVVGVTMKLWGGDSDTGCCSVSDVDDARRVAQQLDIDHLVFNFGDDFDRHVVDPYVRDHALGVTPNPCIECNRHVKFDRLLKRADQLGFDAVATGHHARIGRTADGRYTLERGADAAKDQSYVVHMLDQDALARTMFPVGSIDKSEVRRMAADRGLRTASKPDSQDVCFITSTGGRETFLGDRIQFRPGRVVDGDGVEVGRVESVEMVTIGQRRGIGLPGGGPKRYVVDVDVPSATVTVGDEQALLDTEVRVADVVWTDVPHDGPVLVQASAHGATHPADVTVSDVTDDVTDDGVVRVRWHRPQRRIAPGQSIVFYDGTDTRVLGGGIAV</sequence>
<reference evidence="12 13" key="1">
    <citation type="submission" date="2019-03" db="EMBL/GenBank/DDBJ databases">
        <title>Sequencing the genomes of 1000 actinobacteria strains.</title>
        <authorList>
            <person name="Klenk H.-P."/>
        </authorList>
    </citation>
    <scope>NUCLEOTIDE SEQUENCE [LARGE SCALE GENOMIC DNA]</scope>
    <source>
        <strain evidence="12 13">DSM 18936</strain>
    </source>
</reference>
<comment type="catalytic activity">
    <reaction evidence="8 9">
        <text>S-sulfanyl-L-cysteinyl-[protein] + uridine(34) in tRNA + AH2 + ATP = 2-thiouridine(34) in tRNA + L-cysteinyl-[protein] + A + AMP + diphosphate + H(+)</text>
        <dbReference type="Rhea" id="RHEA:47032"/>
        <dbReference type="Rhea" id="RHEA-COMP:10131"/>
        <dbReference type="Rhea" id="RHEA-COMP:11726"/>
        <dbReference type="Rhea" id="RHEA-COMP:11727"/>
        <dbReference type="Rhea" id="RHEA-COMP:11728"/>
        <dbReference type="ChEBI" id="CHEBI:13193"/>
        <dbReference type="ChEBI" id="CHEBI:15378"/>
        <dbReference type="ChEBI" id="CHEBI:17499"/>
        <dbReference type="ChEBI" id="CHEBI:29950"/>
        <dbReference type="ChEBI" id="CHEBI:30616"/>
        <dbReference type="ChEBI" id="CHEBI:33019"/>
        <dbReference type="ChEBI" id="CHEBI:61963"/>
        <dbReference type="ChEBI" id="CHEBI:65315"/>
        <dbReference type="ChEBI" id="CHEBI:87170"/>
        <dbReference type="ChEBI" id="CHEBI:456215"/>
        <dbReference type="EC" id="2.8.1.13"/>
    </reaction>
</comment>
<feature type="site" description="Interaction with tRNA" evidence="9">
    <location>
        <position position="121"/>
    </location>
</feature>
<name>A0A4R7I0H6_9ACTN</name>
<evidence type="ECO:0000256" key="4">
    <source>
        <dbReference type="ARBA" id="ARBA00022741"/>
    </source>
</evidence>
<evidence type="ECO:0000313" key="13">
    <source>
        <dbReference type="Proteomes" id="UP000294558"/>
    </source>
</evidence>
<dbReference type="AlphaFoldDB" id="A0A4R7I0H6"/>
<dbReference type="Proteomes" id="UP000294558">
    <property type="component" value="Unassembled WGS sequence"/>
</dbReference>
<comment type="caution">
    <text evidence="12">The sequence shown here is derived from an EMBL/GenBank/DDBJ whole genome shotgun (WGS) entry which is preliminary data.</text>
</comment>
<keyword evidence="1 9" id="KW-0820">tRNA-binding</keyword>
<dbReference type="Pfam" id="PF03054">
    <property type="entry name" value="tRNA_Me_trans"/>
    <property type="match status" value="1"/>
</dbReference>
<dbReference type="OrthoDB" id="9800696at2"/>
<dbReference type="GO" id="GO:0008168">
    <property type="term" value="F:methyltransferase activity"/>
    <property type="evidence" value="ECO:0007669"/>
    <property type="project" value="UniProtKB-KW"/>
</dbReference>
<keyword evidence="13" id="KW-1185">Reference proteome</keyword>
<dbReference type="InterPro" id="IPR014729">
    <property type="entry name" value="Rossmann-like_a/b/a_fold"/>
</dbReference>
<dbReference type="NCBIfam" id="TIGR00420">
    <property type="entry name" value="trmU"/>
    <property type="match status" value="1"/>
</dbReference>
<evidence type="ECO:0000256" key="6">
    <source>
        <dbReference type="ARBA" id="ARBA00022884"/>
    </source>
</evidence>
<dbReference type="EMBL" id="SOAU01000001">
    <property type="protein sequence ID" value="TDT16931.1"/>
    <property type="molecule type" value="Genomic_DNA"/>
</dbReference>
<evidence type="ECO:0000256" key="9">
    <source>
        <dbReference type="HAMAP-Rule" id="MF_00144"/>
    </source>
</evidence>
<dbReference type="PANTHER" id="PTHR11933:SF5">
    <property type="entry name" value="MITOCHONDRIAL TRNA-SPECIFIC 2-THIOURIDYLASE 1"/>
    <property type="match status" value="1"/>
</dbReference>
<feature type="active site" description="Cysteine persulfide intermediate" evidence="9">
    <location>
        <position position="193"/>
    </location>
</feature>
<evidence type="ECO:0000256" key="1">
    <source>
        <dbReference type="ARBA" id="ARBA00022555"/>
    </source>
</evidence>
<dbReference type="NCBIfam" id="NF001138">
    <property type="entry name" value="PRK00143.1"/>
    <property type="match status" value="1"/>
</dbReference>
<dbReference type="InterPro" id="IPR023382">
    <property type="entry name" value="MnmA-like_central_sf"/>
</dbReference>
<feature type="binding site" evidence="9">
    <location>
        <position position="32"/>
    </location>
    <ligand>
        <name>ATP</name>
        <dbReference type="ChEBI" id="CHEBI:30616"/>
    </ligand>
</feature>
<dbReference type="GO" id="GO:0005737">
    <property type="term" value="C:cytoplasm"/>
    <property type="evidence" value="ECO:0007669"/>
    <property type="project" value="UniProtKB-SubCell"/>
</dbReference>
<dbReference type="Gene3D" id="2.40.30.10">
    <property type="entry name" value="Translation factors"/>
    <property type="match status" value="1"/>
</dbReference>
<dbReference type="GO" id="GO:0005524">
    <property type="term" value="F:ATP binding"/>
    <property type="evidence" value="ECO:0007669"/>
    <property type="project" value="UniProtKB-KW"/>
</dbReference>
<dbReference type="InterPro" id="IPR046885">
    <property type="entry name" value="MnmA-like_C"/>
</dbReference>
<feature type="domain" description="tRNA-specific 2-thiouridylase MnmA-like C-terminal" evidence="10">
    <location>
        <begin position="275"/>
        <end position="353"/>
    </location>
</feature>
<keyword evidence="2 9" id="KW-0808">Transferase</keyword>
<dbReference type="CDD" id="cd01998">
    <property type="entry name" value="MnmA_TRMU-like"/>
    <property type="match status" value="1"/>
</dbReference>
<keyword evidence="5 9" id="KW-0067">ATP-binding</keyword>
<dbReference type="GO" id="GO:0002143">
    <property type="term" value="P:tRNA wobble position uridine thiolation"/>
    <property type="evidence" value="ECO:0007669"/>
    <property type="project" value="TreeGrafter"/>
</dbReference>
<keyword evidence="12" id="KW-0489">Methyltransferase</keyword>
<dbReference type="PANTHER" id="PTHR11933">
    <property type="entry name" value="TRNA 5-METHYLAMINOMETHYL-2-THIOURIDYLATE -METHYLTRANSFERASE"/>
    <property type="match status" value="1"/>
</dbReference>
<evidence type="ECO:0000256" key="2">
    <source>
        <dbReference type="ARBA" id="ARBA00022679"/>
    </source>
</evidence>